<dbReference type="STRING" id="519424.AZF04_06390"/>
<dbReference type="AlphaFoldDB" id="A0A162EEH9"/>
<protein>
    <submittedName>
        <fullName evidence="2">Uncharacterized protein</fullName>
    </submittedName>
</protein>
<evidence type="ECO:0000313" key="3">
    <source>
        <dbReference type="Proteomes" id="UP000075806"/>
    </source>
</evidence>
<accession>A0A162EEH9</accession>
<proteinExistence type="predicted"/>
<keyword evidence="3" id="KW-1185">Reference proteome</keyword>
<dbReference type="OrthoDB" id="9984390at2"/>
<evidence type="ECO:0000256" key="1">
    <source>
        <dbReference type="SAM" id="MobiDB-lite"/>
    </source>
</evidence>
<dbReference type="RefSeq" id="WP_061948651.1">
    <property type="nucleotide sequence ID" value="NZ_LTAO01000012.1"/>
</dbReference>
<name>A0A162EEH9_9BACI</name>
<comment type="caution">
    <text evidence="2">The sequence shown here is derived from an EMBL/GenBank/DDBJ whole genome shotgun (WGS) entry which is preliminary data.</text>
</comment>
<gene>
    <name evidence="2" type="ORF">AZF04_06390</name>
</gene>
<evidence type="ECO:0000313" key="2">
    <source>
        <dbReference type="EMBL" id="KYG32385.1"/>
    </source>
</evidence>
<organism evidence="2 3">
    <name type="scientific">Alkalihalobacillus trypoxylicola</name>
    <dbReference type="NCBI Taxonomy" id="519424"/>
    <lineage>
        <taxon>Bacteria</taxon>
        <taxon>Bacillati</taxon>
        <taxon>Bacillota</taxon>
        <taxon>Bacilli</taxon>
        <taxon>Bacillales</taxon>
        <taxon>Bacillaceae</taxon>
        <taxon>Alkalihalobacillus</taxon>
    </lineage>
</organism>
<sequence>MSRKKKQAENRDIFNDLMFGKQPEPEPEKKPTFLSTIEQMTHFIDTIGPTIDKLAPLIVIAQAFFNNDTKGKKSDKKEENSP</sequence>
<reference evidence="2" key="1">
    <citation type="submission" date="2016-02" db="EMBL/GenBank/DDBJ databases">
        <title>Genome sequence of Bacillus trypoxylicola KCTC 13244(T).</title>
        <authorList>
            <person name="Jeong H."/>
            <person name="Park S.-H."/>
            <person name="Choi S.-K."/>
        </authorList>
    </citation>
    <scope>NUCLEOTIDE SEQUENCE [LARGE SCALE GENOMIC DNA]</scope>
    <source>
        <strain evidence="2">KCTC 13244</strain>
    </source>
</reference>
<dbReference type="EMBL" id="LTAO01000012">
    <property type="protein sequence ID" value="KYG32385.1"/>
    <property type="molecule type" value="Genomic_DNA"/>
</dbReference>
<feature type="region of interest" description="Disordered" evidence="1">
    <location>
        <begin position="1"/>
        <end position="30"/>
    </location>
</feature>
<dbReference type="Proteomes" id="UP000075806">
    <property type="component" value="Unassembled WGS sequence"/>
</dbReference>